<protein>
    <submittedName>
        <fullName evidence="1">Uncharacterized protein</fullName>
    </submittedName>
</protein>
<dbReference type="AlphaFoldDB" id="X0V0N4"/>
<feature type="non-terminal residue" evidence="1">
    <location>
        <position position="71"/>
    </location>
</feature>
<gene>
    <name evidence="1" type="ORF">S01H1_32666</name>
</gene>
<name>X0V0N4_9ZZZZ</name>
<proteinExistence type="predicted"/>
<accession>X0V0N4</accession>
<evidence type="ECO:0000313" key="1">
    <source>
        <dbReference type="EMBL" id="GAG04962.1"/>
    </source>
</evidence>
<comment type="caution">
    <text evidence="1">The sequence shown here is derived from an EMBL/GenBank/DDBJ whole genome shotgun (WGS) entry which is preliminary data.</text>
</comment>
<dbReference type="EMBL" id="BARS01020236">
    <property type="protein sequence ID" value="GAG04962.1"/>
    <property type="molecule type" value="Genomic_DNA"/>
</dbReference>
<reference evidence="1" key="1">
    <citation type="journal article" date="2014" name="Front. Microbiol.">
        <title>High frequency of phylogenetically diverse reductive dehalogenase-homologous genes in deep subseafloor sedimentary metagenomes.</title>
        <authorList>
            <person name="Kawai M."/>
            <person name="Futagami T."/>
            <person name="Toyoda A."/>
            <person name="Takaki Y."/>
            <person name="Nishi S."/>
            <person name="Hori S."/>
            <person name="Arai W."/>
            <person name="Tsubouchi T."/>
            <person name="Morono Y."/>
            <person name="Uchiyama I."/>
            <person name="Ito T."/>
            <person name="Fujiyama A."/>
            <person name="Inagaki F."/>
            <person name="Takami H."/>
        </authorList>
    </citation>
    <scope>NUCLEOTIDE SEQUENCE</scope>
    <source>
        <strain evidence="1">Expedition CK06-06</strain>
    </source>
</reference>
<sequence>MANKRIIDLGVAASVTNANVMEVDDAAFIESKQATVEVITQVERDARIAQDNVIEAGTGLETDGTYTAPAG</sequence>
<organism evidence="1">
    <name type="scientific">marine sediment metagenome</name>
    <dbReference type="NCBI Taxonomy" id="412755"/>
    <lineage>
        <taxon>unclassified sequences</taxon>
        <taxon>metagenomes</taxon>
        <taxon>ecological metagenomes</taxon>
    </lineage>
</organism>